<keyword evidence="1" id="KW-0175">Coiled coil</keyword>
<dbReference type="InterPro" id="IPR052099">
    <property type="entry name" value="Regulatory_TF_Diverse"/>
</dbReference>
<dbReference type="Proteomes" id="UP001465668">
    <property type="component" value="Unassembled WGS sequence"/>
</dbReference>
<protein>
    <submittedName>
        <fullName evidence="4">BHLH domain-containing protein</fullName>
    </submittedName>
</protein>
<dbReference type="PANTHER" id="PTHR47336:SF2">
    <property type="entry name" value="TRANSCRIPTION FACTOR HMS1-RELATED"/>
    <property type="match status" value="1"/>
</dbReference>
<feature type="domain" description="BHLH" evidence="3">
    <location>
        <begin position="277"/>
        <end position="338"/>
    </location>
</feature>
<comment type="caution">
    <text evidence="4">The sequence shown here is derived from an EMBL/GenBank/DDBJ whole genome shotgun (WGS) entry which is preliminary data.</text>
</comment>
<gene>
    <name evidence="4" type="ORF">SCAR479_10848</name>
</gene>
<evidence type="ECO:0000313" key="4">
    <source>
        <dbReference type="EMBL" id="KAK9772475.1"/>
    </source>
</evidence>
<dbReference type="PROSITE" id="PS50888">
    <property type="entry name" value="BHLH"/>
    <property type="match status" value="1"/>
</dbReference>
<evidence type="ECO:0000256" key="2">
    <source>
        <dbReference type="SAM" id="MobiDB-lite"/>
    </source>
</evidence>
<dbReference type="PANTHER" id="PTHR47336">
    <property type="entry name" value="TRANSCRIPTION FACTOR HMS1-RELATED"/>
    <property type="match status" value="1"/>
</dbReference>
<keyword evidence="5" id="KW-1185">Reference proteome</keyword>
<evidence type="ECO:0000259" key="3">
    <source>
        <dbReference type="PROSITE" id="PS50888"/>
    </source>
</evidence>
<feature type="compositionally biased region" description="Basic and acidic residues" evidence="2">
    <location>
        <begin position="273"/>
        <end position="284"/>
    </location>
</feature>
<sequence>MTFAMTDSTNESPEVSSMRAYSMTPHVLLHFMTYMSKSQTSSVVGVAEAFHSACLLAMRFWIDPINPERYIALGFLLHIAYPTFYDIFYETMTLSSSLSPTTIAAVAATTSSHYPVTTEAWVTYPAPQGASPIPYGDSLSIPASGSGGYPSDTEWSAVRRSFSHSPASGFDLPIHDGGLGSHGYEAPYNYPYHNDFEAAPSPYLDATTGGNSSSSHRRYSRTSDASSSSRARRRYPLSPPPPPSSASRMSAASKLRSASRASKNNHLNPPATEEERKNRASHNQVEKQYRNRLNAHFEALLNTLPEYMRGGEDEEDDGDRKISKAEVLEMARRHILGLERELTAAEEERDELRESIERFKLYMVRPEGRSGKET</sequence>
<dbReference type="InterPro" id="IPR011598">
    <property type="entry name" value="bHLH_dom"/>
</dbReference>
<organism evidence="4 5">
    <name type="scientific">Seiridium cardinale</name>
    <dbReference type="NCBI Taxonomy" id="138064"/>
    <lineage>
        <taxon>Eukaryota</taxon>
        <taxon>Fungi</taxon>
        <taxon>Dikarya</taxon>
        <taxon>Ascomycota</taxon>
        <taxon>Pezizomycotina</taxon>
        <taxon>Sordariomycetes</taxon>
        <taxon>Xylariomycetidae</taxon>
        <taxon>Amphisphaeriales</taxon>
        <taxon>Sporocadaceae</taxon>
        <taxon>Seiridium</taxon>
    </lineage>
</organism>
<dbReference type="SUPFAM" id="SSF47459">
    <property type="entry name" value="HLH, helix-loop-helix DNA-binding domain"/>
    <property type="match status" value="1"/>
</dbReference>
<dbReference type="CDD" id="cd11395">
    <property type="entry name" value="bHLHzip_SREBP_like"/>
    <property type="match status" value="1"/>
</dbReference>
<proteinExistence type="predicted"/>
<name>A0ABR2XFM5_9PEZI</name>
<feature type="region of interest" description="Disordered" evidence="2">
    <location>
        <begin position="201"/>
        <end position="284"/>
    </location>
</feature>
<dbReference type="SMART" id="SM00353">
    <property type="entry name" value="HLH"/>
    <property type="match status" value="1"/>
</dbReference>
<evidence type="ECO:0000313" key="5">
    <source>
        <dbReference type="Proteomes" id="UP001465668"/>
    </source>
</evidence>
<reference evidence="4 5" key="1">
    <citation type="submission" date="2024-02" db="EMBL/GenBank/DDBJ databases">
        <title>First draft genome assembly of two strains of Seiridium cardinale.</title>
        <authorList>
            <person name="Emiliani G."/>
            <person name="Scali E."/>
        </authorList>
    </citation>
    <scope>NUCLEOTIDE SEQUENCE [LARGE SCALE GENOMIC DNA]</scope>
    <source>
        <strain evidence="4 5">BM-138-000479</strain>
    </source>
</reference>
<evidence type="ECO:0000256" key="1">
    <source>
        <dbReference type="SAM" id="Coils"/>
    </source>
</evidence>
<accession>A0ABR2XFM5</accession>
<feature type="coiled-coil region" evidence="1">
    <location>
        <begin position="328"/>
        <end position="362"/>
    </location>
</feature>
<feature type="compositionally biased region" description="Low complexity" evidence="2">
    <location>
        <begin position="245"/>
        <end position="262"/>
    </location>
</feature>
<dbReference type="Pfam" id="PF00010">
    <property type="entry name" value="HLH"/>
    <property type="match status" value="1"/>
</dbReference>
<dbReference type="InterPro" id="IPR036638">
    <property type="entry name" value="HLH_DNA-bd_sf"/>
</dbReference>
<dbReference type="Gene3D" id="4.10.280.10">
    <property type="entry name" value="Helix-loop-helix DNA-binding domain"/>
    <property type="match status" value="1"/>
</dbReference>
<dbReference type="EMBL" id="JARVKM010000061">
    <property type="protein sequence ID" value="KAK9772475.1"/>
    <property type="molecule type" value="Genomic_DNA"/>
</dbReference>